<keyword evidence="7 9" id="KW-0472">Membrane</keyword>
<sequence>MIFHEGGRKGMRIWLEKAHEKYFSGFWNPFIVLLLAGVFAAFYFGLTGTLWAVTGEFTRWGGNLLQLFGVDTADWAYFKAIKLIGEPQDRTDGWLVIGMLLGSLFSALASKNFKWKVPRQKRRWVWGFIGGIIAGFGTRLAMGCNLAAFFTGLPQFSLHAWFFIVGTAIGTYFGVKLAVLPIFKGKPKISFSRHAAKSTQPDPQHGNYQLYAAVLVLLFIALIAAWYLISGKIMLGLAALFGAAFGILIQRGQICFTSGLRDLWLTGRGTLGKAIIVGMAIQTAGTAIFIFKGEAPVIHWASPGALVGGVLFGIGIVIAGGCETGWMYRITEGQVQFFAVGAGNIVGATLLAYGWDHWGIFDVFVKGWPEVNIVTSFGWGGALFGTGAFLLALYLLIVWRENWYTKKINAKRTLFEKKTSA</sequence>
<keyword evidence="6 9" id="KW-1133">Transmembrane helix</keyword>
<evidence type="ECO:0000256" key="8">
    <source>
        <dbReference type="ARBA" id="ARBA00035655"/>
    </source>
</evidence>
<dbReference type="AlphaFoldDB" id="A0A133KBL9"/>
<feature type="transmembrane region" description="Helical" evidence="9">
    <location>
        <begin position="297"/>
        <end position="322"/>
    </location>
</feature>
<feature type="transmembrane region" description="Helical" evidence="9">
    <location>
        <begin position="208"/>
        <end position="227"/>
    </location>
</feature>
<dbReference type="EMBL" id="LRPN01000187">
    <property type="protein sequence ID" value="KWZ76845.1"/>
    <property type="molecule type" value="Genomic_DNA"/>
</dbReference>
<comment type="similarity">
    <text evidence="8">Belongs to the TsuA/YedE (TC 9.B.102) family.</text>
</comment>
<evidence type="ECO:0000256" key="7">
    <source>
        <dbReference type="ARBA" id="ARBA00023136"/>
    </source>
</evidence>
<comment type="subcellular location">
    <subcellularLocation>
        <location evidence="1">Cell inner membrane</location>
        <topology evidence="1">Multi-pass membrane protein</topology>
    </subcellularLocation>
</comment>
<evidence type="ECO:0000256" key="9">
    <source>
        <dbReference type="SAM" id="Phobius"/>
    </source>
</evidence>
<evidence type="ECO:0000256" key="2">
    <source>
        <dbReference type="ARBA" id="ARBA00022448"/>
    </source>
</evidence>
<feature type="transmembrane region" description="Helical" evidence="9">
    <location>
        <begin position="125"/>
        <end position="148"/>
    </location>
</feature>
<evidence type="ECO:0000256" key="5">
    <source>
        <dbReference type="ARBA" id="ARBA00022692"/>
    </source>
</evidence>
<evidence type="ECO:0000256" key="4">
    <source>
        <dbReference type="ARBA" id="ARBA00022519"/>
    </source>
</evidence>
<dbReference type="PATRIC" id="fig|1398.22.peg.3686"/>
<feature type="transmembrane region" description="Helical" evidence="9">
    <location>
        <begin position="270"/>
        <end position="291"/>
    </location>
</feature>
<dbReference type="InterPro" id="IPR047732">
    <property type="entry name" value="YedE-like"/>
</dbReference>
<feature type="transmembrane region" description="Helical" evidence="9">
    <location>
        <begin position="233"/>
        <end position="249"/>
    </location>
</feature>
<dbReference type="InterPro" id="IPR007272">
    <property type="entry name" value="Sulf_transp_TsuA/YedE"/>
</dbReference>
<dbReference type="PANTHER" id="PTHR30574">
    <property type="entry name" value="INNER MEMBRANE PROTEIN YEDE"/>
    <property type="match status" value="1"/>
</dbReference>
<proteinExistence type="inferred from homology"/>
<evidence type="ECO:0000256" key="3">
    <source>
        <dbReference type="ARBA" id="ARBA00022475"/>
    </source>
</evidence>
<feature type="transmembrane region" description="Helical" evidence="9">
    <location>
        <begin position="160"/>
        <end position="183"/>
    </location>
</feature>
<reference evidence="11" key="1">
    <citation type="submission" date="2016-01" db="EMBL/GenBank/DDBJ databases">
        <authorList>
            <person name="Mitreva M."/>
            <person name="Pepin K.H."/>
            <person name="Mihindukulasuriya K.A."/>
            <person name="Fulton R."/>
            <person name="Fronick C."/>
            <person name="O'Laughlin M."/>
            <person name="Miner T."/>
            <person name="Herter B."/>
            <person name="Rosa B.A."/>
            <person name="Cordes M."/>
            <person name="Tomlinson C."/>
            <person name="Wollam A."/>
            <person name="Palsikar V.B."/>
            <person name="Mardis E.R."/>
            <person name="Wilson R.K."/>
        </authorList>
    </citation>
    <scope>NUCLEOTIDE SEQUENCE [LARGE SCALE GENOMIC DNA]</scope>
    <source>
        <strain evidence="11">GED7749B</strain>
    </source>
</reference>
<keyword evidence="3" id="KW-1003">Cell membrane</keyword>
<dbReference type="PANTHER" id="PTHR30574:SF1">
    <property type="entry name" value="SULPHUR TRANSPORT DOMAIN-CONTAINING PROTEIN"/>
    <property type="match status" value="1"/>
</dbReference>
<dbReference type="Proteomes" id="UP000070376">
    <property type="component" value="Unassembled WGS sequence"/>
</dbReference>
<feature type="transmembrane region" description="Helical" evidence="9">
    <location>
        <begin position="373"/>
        <end position="397"/>
    </location>
</feature>
<comment type="caution">
    <text evidence="10">The sequence shown here is derived from an EMBL/GenBank/DDBJ whole genome shotgun (WGS) entry which is preliminary data.</text>
</comment>
<keyword evidence="4" id="KW-0997">Cell inner membrane</keyword>
<name>A0A133KBL9_HEYCO</name>
<accession>A0A133KBL9</accession>
<feature type="transmembrane region" description="Helical" evidence="9">
    <location>
        <begin position="21"/>
        <end position="44"/>
    </location>
</feature>
<organism evidence="10 11">
    <name type="scientific">Heyndrickxia coagulans</name>
    <name type="common">Weizmannia coagulans</name>
    <dbReference type="NCBI Taxonomy" id="1398"/>
    <lineage>
        <taxon>Bacteria</taxon>
        <taxon>Bacillati</taxon>
        <taxon>Bacillota</taxon>
        <taxon>Bacilli</taxon>
        <taxon>Bacillales</taxon>
        <taxon>Bacillaceae</taxon>
        <taxon>Heyndrickxia</taxon>
    </lineage>
</organism>
<evidence type="ECO:0000256" key="6">
    <source>
        <dbReference type="ARBA" id="ARBA00022989"/>
    </source>
</evidence>
<feature type="transmembrane region" description="Helical" evidence="9">
    <location>
        <begin position="334"/>
        <end position="353"/>
    </location>
</feature>
<dbReference type="Pfam" id="PF04143">
    <property type="entry name" value="Sulf_transp"/>
    <property type="match status" value="2"/>
</dbReference>
<evidence type="ECO:0000256" key="1">
    <source>
        <dbReference type="ARBA" id="ARBA00004429"/>
    </source>
</evidence>
<protein>
    <submittedName>
        <fullName evidence="10">YeeE/YedE family protein</fullName>
    </submittedName>
</protein>
<keyword evidence="5 9" id="KW-0812">Transmembrane</keyword>
<evidence type="ECO:0000313" key="10">
    <source>
        <dbReference type="EMBL" id="KWZ76845.1"/>
    </source>
</evidence>
<dbReference type="NCBIfam" id="NF033796">
    <property type="entry name" value="selen_YedE_FdhT"/>
    <property type="match status" value="1"/>
</dbReference>
<dbReference type="GO" id="GO:0005886">
    <property type="term" value="C:plasma membrane"/>
    <property type="evidence" value="ECO:0007669"/>
    <property type="project" value="UniProtKB-SubCell"/>
</dbReference>
<evidence type="ECO:0000313" key="11">
    <source>
        <dbReference type="Proteomes" id="UP000070376"/>
    </source>
</evidence>
<gene>
    <name evidence="10" type="ORF">HMPREF3213_03679</name>
</gene>
<keyword evidence="2" id="KW-0813">Transport</keyword>
<feature type="transmembrane region" description="Helical" evidence="9">
    <location>
        <begin position="93"/>
        <end position="113"/>
    </location>
</feature>